<dbReference type="Pfam" id="PF24758">
    <property type="entry name" value="LRR_At5g56370"/>
    <property type="match status" value="1"/>
</dbReference>
<dbReference type="SUPFAM" id="SSF52047">
    <property type="entry name" value="RNI-like"/>
    <property type="match status" value="1"/>
</dbReference>
<dbReference type="Gene3D" id="3.80.10.10">
    <property type="entry name" value="Ribonuclease Inhibitor"/>
    <property type="match status" value="1"/>
</dbReference>
<sequence>MDRGGSQKKRHKSVTNVDIISNLPDVIKDKILCCLPIKEAVRTCLLSRKWRYTWASMTELMFREDDFALGNGNEDGDSDRFVYFVITFLSLHDGPILKFEMNARRVHMFSPGGHIHRWMLMLSRNGIKEIQIKTRIWRNYKIPSSFFSCVELEYACLQGCIFQLPPLFAGFKRMRTLHFVEFCATENNIGELVASCPNLEELILSRLLSFADITIHSTKLKVLRVDGMFKHLNLVTPHVSSAVINLQVNTGYVKRAGSNFNLSQFIGSLLDIENISLLGHAFECAAHGIVPGKLPRSLNRLTEITLELDLGNLKEANAAHCLFQIAPNLRRMELQLMHRGYSAPTSSFWDSVDRQDCLFKNLYTVVMNNFTGSCAESGFLKLLLDDAPVLRSARIEDNNKLDKESLKRLLKMRRASKDAEIILL</sequence>
<reference evidence="2 3" key="1">
    <citation type="journal article" date="2018" name="Nat. Genet.">
        <title>Extensive intraspecific gene order and gene structural variations between Mo17 and other maize genomes.</title>
        <authorList>
            <person name="Sun S."/>
            <person name="Zhou Y."/>
            <person name="Chen J."/>
            <person name="Shi J."/>
            <person name="Zhao H."/>
            <person name="Zhao H."/>
            <person name="Song W."/>
            <person name="Zhang M."/>
            <person name="Cui Y."/>
            <person name="Dong X."/>
            <person name="Liu H."/>
            <person name="Ma X."/>
            <person name="Jiao Y."/>
            <person name="Wang B."/>
            <person name="Wei X."/>
            <person name="Stein J.C."/>
            <person name="Glaubitz J.C."/>
            <person name="Lu F."/>
            <person name="Yu G."/>
            <person name="Liang C."/>
            <person name="Fengler K."/>
            <person name="Li B."/>
            <person name="Rafalski A."/>
            <person name="Schnable P.S."/>
            <person name="Ware D.H."/>
            <person name="Buckler E.S."/>
            <person name="Lai J."/>
        </authorList>
    </citation>
    <scope>NUCLEOTIDE SEQUENCE [LARGE SCALE GENOMIC DNA]</scope>
    <source>
        <strain evidence="3">cv. Missouri 17</strain>
        <tissue evidence="2">Seedling</tissue>
    </source>
</reference>
<evidence type="ECO:0000313" key="2">
    <source>
        <dbReference type="EMBL" id="PWZ18203.1"/>
    </source>
</evidence>
<comment type="caution">
    <text evidence="2">The sequence shown here is derived from an EMBL/GenBank/DDBJ whole genome shotgun (WGS) entry which is preliminary data.</text>
</comment>
<dbReference type="AlphaFoldDB" id="A0A3L6ECQ0"/>
<dbReference type="OMA" id="DYMNDIT"/>
<dbReference type="InterPro" id="IPR055411">
    <property type="entry name" value="LRR_FXL15/At3g58940/PEG3-like"/>
</dbReference>
<dbReference type="ExpressionAtlas" id="A0A3L6ECQ0">
    <property type="expression patterns" value="baseline and differential"/>
</dbReference>
<dbReference type="Proteomes" id="UP000251960">
    <property type="component" value="Chromosome 6"/>
</dbReference>
<dbReference type="Gene3D" id="1.20.1280.50">
    <property type="match status" value="1"/>
</dbReference>
<evidence type="ECO:0000313" key="3">
    <source>
        <dbReference type="Proteomes" id="UP000251960"/>
    </source>
</evidence>
<dbReference type="KEGG" id="zma:100382330"/>
<gene>
    <name evidence="2" type="primary">At1g13570_1</name>
    <name evidence="2" type="ORF">Zm00014a_023784</name>
</gene>
<dbReference type="InterPro" id="IPR036047">
    <property type="entry name" value="F-box-like_dom_sf"/>
</dbReference>
<dbReference type="Pfam" id="PF00646">
    <property type="entry name" value="F-box"/>
    <property type="match status" value="1"/>
</dbReference>
<dbReference type="OrthoDB" id="1163429at2759"/>
<evidence type="ECO:0000259" key="1">
    <source>
        <dbReference type="SMART" id="SM00256"/>
    </source>
</evidence>
<feature type="domain" description="F-box" evidence="1">
    <location>
        <begin position="23"/>
        <end position="64"/>
    </location>
</feature>
<dbReference type="SUPFAM" id="SSF81383">
    <property type="entry name" value="F-box domain"/>
    <property type="match status" value="1"/>
</dbReference>
<dbReference type="InterPro" id="IPR053781">
    <property type="entry name" value="F-box_AtFBL13-like"/>
</dbReference>
<accession>A0A3L6ECQ0</accession>
<dbReference type="SMART" id="SM00256">
    <property type="entry name" value="FBOX"/>
    <property type="match status" value="1"/>
</dbReference>
<dbReference type="EMBL" id="NCVQ01000007">
    <property type="protein sequence ID" value="PWZ18203.1"/>
    <property type="molecule type" value="Genomic_DNA"/>
</dbReference>
<proteinExistence type="predicted"/>
<dbReference type="PANTHER" id="PTHR31639:SF285">
    <property type="entry name" value="OS01G0730200 PROTEIN"/>
    <property type="match status" value="1"/>
</dbReference>
<dbReference type="CDD" id="cd22160">
    <property type="entry name" value="F-box_AtFBL13-like"/>
    <property type="match status" value="1"/>
</dbReference>
<organism evidence="2 3">
    <name type="scientific">Zea mays</name>
    <name type="common">Maize</name>
    <dbReference type="NCBI Taxonomy" id="4577"/>
    <lineage>
        <taxon>Eukaryota</taxon>
        <taxon>Viridiplantae</taxon>
        <taxon>Streptophyta</taxon>
        <taxon>Embryophyta</taxon>
        <taxon>Tracheophyta</taxon>
        <taxon>Spermatophyta</taxon>
        <taxon>Magnoliopsida</taxon>
        <taxon>Liliopsida</taxon>
        <taxon>Poales</taxon>
        <taxon>Poaceae</taxon>
        <taxon>PACMAD clade</taxon>
        <taxon>Panicoideae</taxon>
        <taxon>Andropogonodae</taxon>
        <taxon>Andropogoneae</taxon>
        <taxon>Tripsacinae</taxon>
        <taxon>Zea</taxon>
    </lineage>
</organism>
<dbReference type="InterPro" id="IPR001810">
    <property type="entry name" value="F-box_dom"/>
</dbReference>
<name>A0A3L6ECQ0_MAIZE</name>
<dbReference type="PANTHER" id="PTHR31639">
    <property type="entry name" value="F-BOX PROTEIN-LIKE"/>
    <property type="match status" value="1"/>
</dbReference>
<protein>
    <submittedName>
        <fullName evidence="2">F-box/FBD/LRR-repeat protein</fullName>
    </submittedName>
</protein>
<dbReference type="InterPro" id="IPR032675">
    <property type="entry name" value="LRR_dom_sf"/>
</dbReference>